<keyword evidence="8" id="KW-1185">Reference proteome</keyword>
<dbReference type="PANTHER" id="PTHR11088">
    <property type="entry name" value="TRNA DIMETHYLALLYLTRANSFERASE"/>
    <property type="match status" value="1"/>
</dbReference>
<dbReference type="AlphaFoldDB" id="A0A843U4X9"/>
<protein>
    <recommendedName>
        <fullName evidence="9">Adenylate isopentenyltransferase</fullName>
    </recommendedName>
</protein>
<sequence>MDSLCLAVSERSGLDHLLPPSGSRRQARLGAARAPGGNGSDGGRDGREAVDHLLGVADPDADFTATDFRRYATRVVESILERGRLPIVAGGSNSFIGALVDGNDGEFRQRYDCCFLCVDVELTELDSFVSRRVDYMVEAGLVEEVRGAFRQDEDYSKGIKCAIGVPEMDRYFRVEATTDKATRAKLLAMALEEIKANTRELARRQREKIRRLQQSGWVLHLLNAMEPFLKRGTEPVEAWEGLVAEPAVGIVRSFLYRSEVDKGNKAELGCRADDECYGGGTVVSSLRSGYELLFLFNLLILIADSSPPAPLNPP</sequence>
<dbReference type="InterPro" id="IPR039657">
    <property type="entry name" value="Dimethylallyltransferase"/>
</dbReference>
<comment type="similarity">
    <text evidence="1">Belongs to the IPP transferase family.</text>
</comment>
<dbReference type="GO" id="GO:0005739">
    <property type="term" value="C:mitochondrion"/>
    <property type="evidence" value="ECO:0007669"/>
    <property type="project" value="TreeGrafter"/>
</dbReference>
<proteinExistence type="inferred from homology"/>
<organism evidence="7 8">
    <name type="scientific">Colocasia esculenta</name>
    <name type="common">Wild taro</name>
    <name type="synonym">Arum esculentum</name>
    <dbReference type="NCBI Taxonomy" id="4460"/>
    <lineage>
        <taxon>Eukaryota</taxon>
        <taxon>Viridiplantae</taxon>
        <taxon>Streptophyta</taxon>
        <taxon>Embryophyta</taxon>
        <taxon>Tracheophyta</taxon>
        <taxon>Spermatophyta</taxon>
        <taxon>Magnoliopsida</taxon>
        <taxon>Liliopsida</taxon>
        <taxon>Araceae</taxon>
        <taxon>Aroideae</taxon>
        <taxon>Colocasieae</taxon>
        <taxon>Colocasia</taxon>
    </lineage>
</organism>
<dbReference type="OrthoDB" id="775260at2759"/>
<name>A0A843U4X9_COLES</name>
<evidence type="ECO:0000256" key="3">
    <source>
        <dbReference type="ARBA" id="ARBA00022712"/>
    </source>
</evidence>
<dbReference type="Pfam" id="PF01715">
    <property type="entry name" value="IPPT"/>
    <property type="match status" value="2"/>
</dbReference>
<gene>
    <name evidence="7" type="ORF">Taro_010927</name>
</gene>
<keyword evidence="2" id="KW-0808">Transferase</keyword>
<dbReference type="GO" id="GO:0009691">
    <property type="term" value="P:cytokinin biosynthetic process"/>
    <property type="evidence" value="ECO:0007669"/>
    <property type="project" value="UniProtKB-KW"/>
</dbReference>
<dbReference type="GO" id="GO:0052381">
    <property type="term" value="F:tRNA dimethylallyltransferase activity"/>
    <property type="evidence" value="ECO:0007669"/>
    <property type="project" value="TreeGrafter"/>
</dbReference>
<evidence type="ECO:0000256" key="1">
    <source>
        <dbReference type="ARBA" id="ARBA00005842"/>
    </source>
</evidence>
<evidence type="ECO:0008006" key="9">
    <source>
        <dbReference type="Google" id="ProtNLM"/>
    </source>
</evidence>
<evidence type="ECO:0000256" key="6">
    <source>
        <dbReference type="SAM" id="MobiDB-lite"/>
    </source>
</evidence>
<feature type="region of interest" description="Disordered" evidence="6">
    <location>
        <begin position="16"/>
        <end position="45"/>
    </location>
</feature>
<keyword evidence="5" id="KW-0067">ATP-binding</keyword>
<evidence type="ECO:0000313" key="8">
    <source>
        <dbReference type="Proteomes" id="UP000652761"/>
    </source>
</evidence>
<reference evidence="7" key="1">
    <citation type="submission" date="2017-07" db="EMBL/GenBank/DDBJ databases">
        <title>Taro Niue Genome Assembly and Annotation.</title>
        <authorList>
            <person name="Atibalentja N."/>
            <person name="Keating K."/>
            <person name="Fields C.J."/>
        </authorList>
    </citation>
    <scope>NUCLEOTIDE SEQUENCE</scope>
    <source>
        <strain evidence="7">Niue_2</strain>
        <tissue evidence="7">Leaf</tissue>
    </source>
</reference>
<keyword evidence="4" id="KW-0547">Nucleotide-binding</keyword>
<comment type="caution">
    <text evidence="7">The sequence shown here is derived from an EMBL/GenBank/DDBJ whole genome shotgun (WGS) entry which is preliminary data.</text>
</comment>
<dbReference type="EMBL" id="NMUH01000403">
    <property type="protein sequence ID" value="MQL78495.1"/>
    <property type="molecule type" value="Genomic_DNA"/>
</dbReference>
<dbReference type="InterPro" id="IPR027417">
    <property type="entry name" value="P-loop_NTPase"/>
</dbReference>
<accession>A0A843U4X9</accession>
<keyword evidence="3" id="KW-0203">Cytokinin biosynthesis</keyword>
<dbReference type="PANTHER" id="PTHR11088:SF74">
    <property type="entry name" value="ADENYLATE ISOPENTENYLTRANSFERASE 5, CHLOROPLASTIC"/>
    <property type="match status" value="1"/>
</dbReference>
<dbReference type="GO" id="GO:0006400">
    <property type="term" value="P:tRNA modification"/>
    <property type="evidence" value="ECO:0007669"/>
    <property type="project" value="TreeGrafter"/>
</dbReference>
<dbReference type="Proteomes" id="UP000652761">
    <property type="component" value="Unassembled WGS sequence"/>
</dbReference>
<dbReference type="Gene3D" id="3.40.50.300">
    <property type="entry name" value="P-loop containing nucleotide triphosphate hydrolases"/>
    <property type="match status" value="1"/>
</dbReference>
<dbReference type="GO" id="GO:0005524">
    <property type="term" value="F:ATP binding"/>
    <property type="evidence" value="ECO:0007669"/>
    <property type="project" value="UniProtKB-KW"/>
</dbReference>
<evidence type="ECO:0000256" key="2">
    <source>
        <dbReference type="ARBA" id="ARBA00022679"/>
    </source>
</evidence>
<evidence type="ECO:0000256" key="4">
    <source>
        <dbReference type="ARBA" id="ARBA00022741"/>
    </source>
</evidence>
<evidence type="ECO:0000313" key="7">
    <source>
        <dbReference type="EMBL" id="MQL78495.1"/>
    </source>
</evidence>
<evidence type="ECO:0000256" key="5">
    <source>
        <dbReference type="ARBA" id="ARBA00022840"/>
    </source>
</evidence>